<sequence length="319" mass="33704">MFQRLGLGFFERLVDGTGQPWVALGQLASHAQDVHDREDVGAAVIVLGGFHRVAEQPADVGRASGNIGCARCDVAVDLALGQQAGDGLAFGRVFHAHVVGQLDLDFFRTAGVRHAAAHPGHVGRSDAVVLFQNRAHPDVGRQLVFGQTDLAAAQILGLLNAVGAAIDRGVAEGARQEDGNADIREVALRGLQRGAGQREFADVEFLAAERAKEDFFGRQRHDDRIHAVDLHGAVDQRAAAVVVADGKGEFEFGHGGVCLLCALASGRRREDQESSNSLRIAAVCSPRTGAASVVGPRSPPIFTGRWMEVSVPCSGCSMV</sequence>
<accession>A0A644ZSI3</accession>
<evidence type="ECO:0000313" key="1">
    <source>
        <dbReference type="EMBL" id="MPM41603.1"/>
    </source>
</evidence>
<name>A0A644ZSI3_9ZZZZ</name>
<dbReference type="EMBL" id="VSSQ01009429">
    <property type="protein sequence ID" value="MPM41603.1"/>
    <property type="molecule type" value="Genomic_DNA"/>
</dbReference>
<protein>
    <submittedName>
        <fullName evidence="1">Uncharacterized protein</fullName>
    </submittedName>
</protein>
<organism evidence="1">
    <name type="scientific">bioreactor metagenome</name>
    <dbReference type="NCBI Taxonomy" id="1076179"/>
    <lineage>
        <taxon>unclassified sequences</taxon>
        <taxon>metagenomes</taxon>
        <taxon>ecological metagenomes</taxon>
    </lineage>
</organism>
<comment type="caution">
    <text evidence="1">The sequence shown here is derived from an EMBL/GenBank/DDBJ whole genome shotgun (WGS) entry which is preliminary data.</text>
</comment>
<proteinExistence type="predicted"/>
<reference evidence="1" key="1">
    <citation type="submission" date="2019-08" db="EMBL/GenBank/DDBJ databases">
        <authorList>
            <person name="Kucharzyk K."/>
            <person name="Murdoch R.W."/>
            <person name="Higgins S."/>
            <person name="Loffler F."/>
        </authorList>
    </citation>
    <scope>NUCLEOTIDE SEQUENCE</scope>
</reference>
<dbReference type="AlphaFoldDB" id="A0A644ZSI3"/>
<gene>
    <name evidence="1" type="ORF">SDC9_88258</name>
</gene>